<evidence type="ECO:0000313" key="2">
    <source>
        <dbReference type="EMBL" id="PSB17201.1"/>
    </source>
</evidence>
<accession>A0A2T1D9T2</accession>
<keyword evidence="3" id="KW-1185">Reference proteome</keyword>
<name>A0A2T1D9T2_9CYAN</name>
<dbReference type="GO" id="GO:0016787">
    <property type="term" value="F:hydrolase activity"/>
    <property type="evidence" value="ECO:0007669"/>
    <property type="project" value="UniProtKB-KW"/>
</dbReference>
<evidence type="ECO:0000313" key="3">
    <source>
        <dbReference type="Proteomes" id="UP000238634"/>
    </source>
</evidence>
<evidence type="ECO:0000259" key="1">
    <source>
        <dbReference type="Pfam" id="PF13472"/>
    </source>
</evidence>
<sequence length="219" mass="24220">MLPLIGLFGLLNQVSIAQMKPDKLGELDWWRSKVKAQAQSSQRRRFHGCLFGDSISSGLGNPLGKETANFAMGGLSTVSLLEQLKTLKAANVQCQNVMIAIGTNDAWYSIRNDEFVSNLERIILLTRSMGASQITVVPAFYSTVEASRNPNVAGTVERVEEINALIREVADVENVGLVTDEIDPLFDDRSLRQDLTFDGVHLNEKGQKIYKRIVLAILN</sequence>
<reference evidence="2 3" key="1">
    <citation type="submission" date="2018-02" db="EMBL/GenBank/DDBJ databases">
        <authorList>
            <person name="Cohen D.B."/>
            <person name="Kent A.D."/>
        </authorList>
    </citation>
    <scope>NUCLEOTIDE SEQUENCE [LARGE SCALE GENOMIC DNA]</scope>
    <source>
        <strain evidence="2 3">ULC007</strain>
    </source>
</reference>
<organism evidence="2 3">
    <name type="scientific">Phormidesmis priestleyi ULC007</name>
    <dbReference type="NCBI Taxonomy" id="1920490"/>
    <lineage>
        <taxon>Bacteria</taxon>
        <taxon>Bacillati</taxon>
        <taxon>Cyanobacteriota</taxon>
        <taxon>Cyanophyceae</taxon>
        <taxon>Leptolyngbyales</taxon>
        <taxon>Leptolyngbyaceae</taxon>
        <taxon>Phormidesmis</taxon>
    </lineage>
</organism>
<dbReference type="AlphaFoldDB" id="A0A2T1D9T2"/>
<dbReference type="EMBL" id="PVWG01000031">
    <property type="protein sequence ID" value="PSB17201.1"/>
    <property type="molecule type" value="Genomic_DNA"/>
</dbReference>
<dbReference type="STRING" id="1920490.GCA_001895925_05202"/>
<protein>
    <submittedName>
        <fullName evidence="2">SGNH/GDSL hydrolase family protein</fullName>
    </submittedName>
</protein>
<reference evidence="2 3" key="2">
    <citation type="submission" date="2018-03" db="EMBL/GenBank/DDBJ databases">
        <title>The ancient ancestry and fast evolution of plastids.</title>
        <authorList>
            <person name="Moore K.R."/>
            <person name="Magnabosco C."/>
            <person name="Momper L."/>
            <person name="Gold D.A."/>
            <person name="Bosak T."/>
            <person name="Fournier G.P."/>
        </authorList>
    </citation>
    <scope>NUCLEOTIDE SEQUENCE [LARGE SCALE GENOMIC DNA]</scope>
    <source>
        <strain evidence="2 3">ULC007</strain>
    </source>
</reference>
<comment type="caution">
    <text evidence="2">The sequence shown here is derived from an EMBL/GenBank/DDBJ whole genome shotgun (WGS) entry which is preliminary data.</text>
</comment>
<dbReference type="Gene3D" id="3.40.50.1110">
    <property type="entry name" value="SGNH hydrolase"/>
    <property type="match status" value="1"/>
</dbReference>
<dbReference type="InterPro" id="IPR013830">
    <property type="entry name" value="SGNH_hydro"/>
</dbReference>
<feature type="domain" description="SGNH hydrolase-type esterase" evidence="1">
    <location>
        <begin position="59"/>
        <end position="209"/>
    </location>
</feature>
<dbReference type="InterPro" id="IPR036514">
    <property type="entry name" value="SGNH_hydro_sf"/>
</dbReference>
<gene>
    <name evidence="2" type="ORF">C7B65_19435</name>
</gene>
<dbReference type="Pfam" id="PF13472">
    <property type="entry name" value="Lipase_GDSL_2"/>
    <property type="match status" value="1"/>
</dbReference>
<dbReference type="Proteomes" id="UP000238634">
    <property type="component" value="Unassembled WGS sequence"/>
</dbReference>
<dbReference type="SUPFAM" id="SSF52266">
    <property type="entry name" value="SGNH hydrolase"/>
    <property type="match status" value="1"/>
</dbReference>
<keyword evidence="2" id="KW-0378">Hydrolase</keyword>
<proteinExistence type="predicted"/>
<dbReference type="CDD" id="cd00229">
    <property type="entry name" value="SGNH_hydrolase"/>
    <property type="match status" value="1"/>
</dbReference>
<dbReference type="OrthoDB" id="528350at2"/>